<organism evidence="1 2">
    <name type="scientific">Streptomyces humidus</name>
    <dbReference type="NCBI Taxonomy" id="52259"/>
    <lineage>
        <taxon>Bacteria</taxon>
        <taxon>Bacillati</taxon>
        <taxon>Actinomycetota</taxon>
        <taxon>Actinomycetes</taxon>
        <taxon>Kitasatosporales</taxon>
        <taxon>Streptomycetaceae</taxon>
        <taxon>Streptomyces</taxon>
    </lineage>
</organism>
<accession>A0A918FTU4</accession>
<sequence>MRIGSGDDYLQRLVMYVAFLLDARSATHVEMGPAPRHLALLWRGPSSALTALVYDEF</sequence>
<evidence type="ECO:0000313" key="1">
    <source>
        <dbReference type="EMBL" id="GGR82599.1"/>
    </source>
</evidence>
<dbReference type="EMBL" id="BMTL01000007">
    <property type="protein sequence ID" value="GGR82599.1"/>
    <property type="molecule type" value="Genomic_DNA"/>
</dbReference>
<reference evidence="1" key="1">
    <citation type="journal article" date="2014" name="Int. J. Syst. Evol. Microbiol.">
        <title>Complete genome sequence of Corynebacterium casei LMG S-19264T (=DSM 44701T), isolated from a smear-ripened cheese.</title>
        <authorList>
            <consortium name="US DOE Joint Genome Institute (JGI-PGF)"/>
            <person name="Walter F."/>
            <person name="Albersmeier A."/>
            <person name="Kalinowski J."/>
            <person name="Ruckert C."/>
        </authorList>
    </citation>
    <scope>NUCLEOTIDE SEQUENCE</scope>
    <source>
        <strain evidence="1">JCM 4386</strain>
    </source>
</reference>
<name>A0A918FTU4_9ACTN</name>
<dbReference type="Proteomes" id="UP000606194">
    <property type="component" value="Unassembled WGS sequence"/>
</dbReference>
<keyword evidence="2" id="KW-1185">Reference proteome</keyword>
<evidence type="ECO:0000313" key="2">
    <source>
        <dbReference type="Proteomes" id="UP000606194"/>
    </source>
</evidence>
<dbReference type="AlphaFoldDB" id="A0A918FTU4"/>
<reference evidence="1" key="2">
    <citation type="submission" date="2020-09" db="EMBL/GenBank/DDBJ databases">
        <authorList>
            <person name="Sun Q."/>
            <person name="Ohkuma M."/>
        </authorList>
    </citation>
    <scope>NUCLEOTIDE SEQUENCE</scope>
    <source>
        <strain evidence="1">JCM 4386</strain>
    </source>
</reference>
<protein>
    <submittedName>
        <fullName evidence="1">Uncharacterized protein</fullName>
    </submittedName>
</protein>
<gene>
    <name evidence="1" type="ORF">GCM10010269_22260</name>
</gene>
<comment type="caution">
    <text evidence="1">The sequence shown here is derived from an EMBL/GenBank/DDBJ whole genome shotgun (WGS) entry which is preliminary data.</text>
</comment>
<proteinExistence type="predicted"/>